<dbReference type="Gene3D" id="3.10.450.720">
    <property type="match status" value="1"/>
</dbReference>
<dbReference type="InterPro" id="IPR029063">
    <property type="entry name" value="SAM-dependent_MTases_sf"/>
</dbReference>
<dbReference type="InterPro" id="IPR023267">
    <property type="entry name" value="RCMT"/>
</dbReference>
<keyword evidence="5 6" id="KW-0694">RNA-binding</keyword>
<keyword evidence="4 6" id="KW-0949">S-adenosyl-L-methionine</keyword>
<gene>
    <name evidence="8" type="ORF">PECAL_3P17450</name>
</gene>
<evidence type="ECO:0000313" key="9">
    <source>
        <dbReference type="Proteomes" id="UP000789595"/>
    </source>
</evidence>
<dbReference type="Pfam" id="PF01189">
    <property type="entry name" value="Methyltr_RsmB-F"/>
    <property type="match status" value="1"/>
</dbReference>
<keyword evidence="9" id="KW-1185">Reference proteome</keyword>
<evidence type="ECO:0000259" key="7">
    <source>
        <dbReference type="PROSITE" id="PS51686"/>
    </source>
</evidence>
<comment type="caution">
    <text evidence="8">The sequence shown here is derived from an EMBL/GenBank/DDBJ whole genome shotgun (WGS) entry which is preliminary data.</text>
</comment>
<evidence type="ECO:0000313" key="8">
    <source>
        <dbReference type="EMBL" id="CAH0371793.1"/>
    </source>
</evidence>
<dbReference type="OrthoDB" id="4418812at2759"/>
<dbReference type="GO" id="GO:0003723">
    <property type="term" value="F:RNA binding"/>
    <property type="evidence" value="ECO:0007669"/>
    <property type="project" value="UniProtKB-UniRule"/>
</dbReference>
<accession>A0A8J2SJM4</accession>
<keyword evidence="2 6" id="KW-0489">Methyltransferase</keyword>
<comment type="caution">
    <text evidence="6">Lacks conserved residue(s) required for the propagation of feature annotation.</text>
</comment>
<name>A0A8J2SJM4_9STRA</name>
<reference evidence="8" key="1">
    <citation type="submission" date="2021-11" db="EMBL/GenBank/DDBJ databases">
        <authorList>
            <consortium name="Genoscope - CEA"/>
            <person name="William W."/>
        </authorList>
    </citation>
    <scope>NUCLEOTIDE SEQUENCE</scope>
</reference>
<keyword evidence="1" id="KW-0963">Cytoplasm</keyword>
<feature type="binding site" evidence="6">
    <location>
        <begin position="145"/>
        <end position="151"/>
    </location>
    <ligand>
        <name>S-adenosyl-L-methionine</name>
        <dbReference type="ChEBI" id="CHEBI:59789"/>
    </ligand>
</feature>
<dbReference type="Proteomes" id="UP000789595">
    <property type="component" value="Unassembled WGS sequence"/>
</dbReference>
<dbReference type="GO" id="GO:0070475">
    <property type="term" value="P:rRNA base methylation"/>
    <property type="evidence" value="ECO:0007669"/>
    <property type="project" value="TreeGrafter"/>
</dbReference>
<dbReference type="PRINTS" id="PR02008">
    <property type="entry name" value="RCMTFAMILY"/>
</dbReference>
<feature type="binding site" evidence="6">
    <location>
        <position position="172"/>
    </location>
    <ligand>
        <name>S-adenosyl-L-methionine</name>
        <dbReference type="ChEBI" id="CHEBI:59789"/>
    </ligand>
</feature>
<organism evidence="8 9">
    <name type="scientific">Pelagomonas calceolata</name>
    <dbReference type="NCBI Taxonomy" id="35677"/>
    <lineage>
        <taxon>Eukaryota</taxon>
        <taxon>Sar</taxon>
        <taxon>Stramenopiles</taxon>
        <taxon>Ochrophyta</taxon>
        <taxon>Pelagophyceae</taxon>
        <taxon>Pelagomonadales</taxon>
        <taxon>Pelagomonadaceae</taxon>
        <taxon>Pelagomonas</taxon>
    </lineage>
</organism>
<dbReference type="PANTHER" id="PTHR22807">
    <property type="entry name" value="NOP2 YEAST -RELATED NOL1/NOP2/FMU SUN DOMAIN-CONTAINING"/>
    <property type="match status" value="1"/>
</dbReference>
<dbReference type="Pfam" id="PF13636">
    <property type="entry name" value="Methyltranf_PUA"/>
    <property type="match status" value="1"/>
</dbReference>
<dbReference type="GO" id="GO:0009383">
    <property type="term" value="F:rRNA (cytosine-C5-)-methyltransferase activity"/>
    <property type="evidence" value="ECO:0007669"/>
    <property type="project" value="TreeGrafter"/>
</dbReference>
<dbReference type="InterPro" id="IPR031341">
    <property type="entry name" value="Methyltr_RsmF_N"/>
</dbReference>
<dbReference type="PANTHER" id="PTHR22807:SF30">
    <property type="entry name" value="28S RRNA (CYTOSINE(4447)-C(5))-METHYLTRANSFERASE-RELATED"/>
    <property type="match status" value="1"/>
</dbReference>
<dbReference type="InterPro" id="IPR027391">
    <property type="entry name" value="Nol1_Nop2_Fmu_2"/>
</dbReference>
<dbReference type="InterPro" id="IPR049560">
    <property type="entry name" value="MeTrfase_RsmB-F_NOP2_cat"/>
</dbReference>
<feature type="domain" description="SAM-dependent MTase RsmB/NOP-type" evidence="7">
    <location>
        <begin position="46"/>
        <end position="334"/>
    </location>
</feature>
<dbReference type="PROSITE" id="PS51686">
    <property type="entry name" value="SAM_MT_RSMB_NOP"/>
    <property type="match status" value="1"/>
</dbReference>
<comment type="similarity">
    <text evidence="6">Belongs to the class I-like SAM-binding methyltransferase superfamily. RsmB/NOP family.</text>
</comment>
<evidence type="ECO:0000256" key="1">
    <source>
        <dbReference type="ARBA" id="ARBA00022490"/>
    </source>
</evidence>
<evidence type="ECO:0000256" key="4">
    <source>
        <dbReference type="ARBA" id="ARBA00022691"/>
    </source>
</evidence>
<evidence type="ECO:0000256" key="5">
    <source>
        <dbReference type="ARBA" id="ARBA00022884"/>
    </source>
</evidence>
<dbReference type="AlphaFoldDB" id="A0A8J2SJM4"/>
<dbReference type="EMBL" id="CAKKNE010000003">
    <property type="protein sequence ID" value="CAH0371793.1"/>
    <property type="molecule type" value="Genomic_DNA"/>
</dbReference>
<sequence length="510" mass="53729">MPARCTAAALLALSASLQPPVPRRTHLKRHASTDDAALLDAYRAEIAPDAADDWWREFVAATERPPRPAVRCVDAAAAAALRASTECEEIPWAPGRGYWLNEEPSKRVAHVAGDYYVQEAAAMVAVAALLRGEDLRRRVVAVDACAAPGGKTVQLATALRDAGADAVVVANEPSSSRLGALVANAVRCGVGPWLRCTRTTGQKLFAALPRECADFILLDAPCSGDTLARREGRGLAKHLRGQPDAASMKEIVATQLEIVRAAWPCLRPGGALVYATCSLRPREDEDIVDQVLKEFGDAELEDLSGLAAGGDATLRLWPQTHDSAGFFAAKLRKAGDGGGAAVATDADEDVADAARDYLRDAWGVTSLVGPASSRLVGRGANLWLAPAAPPLAKNLRYERAGAKLVEALKVRGKAVPLGQALRSGRVRATHEFATTLGGAVDGARRASLDDASALAYLRGDDVDAAPPSGEPGDQCLVAHGGRVLGLAKVLKGGRLKNQLPRECVRRDLAF</sequence>
<dbReference type="Gene3D" id="3.40.50.150">
    <property type="entry name" value="Vaccinia Virus protein VP39"/>
    <property type="match status" value="1"/>
</dbReference>
<protein>
    <recommendedName>
        <fullName evidence="7">SAM-dependent MTase RsmB/NOP-type domain-containing protein</fullName>
    </recommendedName>
</protein>
<dbReference type="SUPFAM" id="SSF53335">
    <property type="entry name" value="S-adenosyl-L-methionine-dependent methyltransferases"/>
    <property type="match status" value="1"/>
</dbReference>
<evidence type="ECO:0000256" key="2">
    <source>
        <dbReference type="ARBA" id="ARBA00022603"/>
    </source>
</evidence>
<dbReference type="Pfam" id="PF17125">
    <property type="entry name" value="Methyltr_RsmF_N"/>
    <property type="match status" value="1"/>
</dbReference>
<proteinExistence type="inferred from homology"/>
<feature type="binding site" evidence="6">
    <location>
        <position position="219"/>
    </location>
    <ligand>
        <name>S-adenosyl-L-methionine</name>
        <dbReference type="ChEBI" id="CHEBI:59789"/>
    </ligand>
</feature>
<dbReference type="InterPro" id="IPR001678">
    <property type="entry name" value="MeTrfase_RsmB-F_NOP2_dom"/>
</dbReference>
<keyword evidence="3 6" id="KW-0808">Transferase</keyword>
<feature type="active site" description="Nucleophile" evidence="6">
    <location>
        <position position="277"/>
    </location>
</feature>
<evidence type="ECO:0000256" key="3">
    <source>
        <dbReference type="ARBA" id="ARBA00022679"/>
    </source>
</evidence>
<evidence type="ECO:0000256" key="6">
    <source>
        <dbReference type="PROSITE-ProRule" id="PRU01023"/>
    </source>
</evidence>